<name>A0A7C4D0Z9_9CREN</name>
<sequence length="207" mass="24151">MIRPPMPAYPVYLVVNQKAVAEGKLILKYSGRLTPELALKCAPEYKAILEEIMSKSWKYLYIETMGRYSIELDLSGRSSRIIPYTADWFVTGRFSIDVELGKPLPELKVEGVDEFRINISTKNFPRAATVDLAKQVITYIESVFWDWNDEWINDQEKLSKALEVYPVVKWLIEEKKFKLHENLSEERCKELLQKFTEYESKIGITKT</sequence>
<reference evidence="1" key="1">
    <citation type="journal article" date="2020" name="mSystems">
        <title>Genome- and Community-Level Interaction Insights into Carbon Utilization and Element Cycling Functions of Hydrothermarchaeota in Hydrothermal Sediment.</title>
        <authorList>
            <person name="Zhou Z."/>
            <person name="Liu Y."/>
            <person name="Xu W."/>
            <person name="Pan J."/>
            <person name="Luo Z.H."/>
            <person name="Li M."/>
        </authorList>
    </citation>
    <scope>NUCLEOTIDE SEQUENCE [LARGE SCALE GENOMIC DNA]</scope>
    <source>
        <strain evidence="1">SpSt-658</strain>
    </source>
</reference>
<comment type="caution">
    <text evidence="1">The sequence shown here is derived from an EMBL/GenBank/DDBJ whole genome shotgun (WGS) entry which is preliminary data.</text>
</comment>
<evidence type="ECO:0000313" key="1">
    <source>
        <dbReference type="EMBL" id="HGM07586.1"/>
    </source>
</evidence>
<proteinExistence type="predicted"/>
<dbReference type="EMBL" id="DTCA01000125">
    <property type="protein sequence ID" value="HGM07586.1"/>
    <property type="molecule type" value="Genomic_DNA"/>
</dbReference>
<organism evidence="1">
    <name type="scientific">Ignisphaera aggregans</name>
    <dbReference type="NCBI Taxonomy" id="334771"/>
    <lineage>
        <taxon>Archaea</taxon>
        <taxon>Thermoproteota</taxon>
        <taxon>Thermoprotei</taxon>
        <taxon>Desulfurococcales</taxon>
        <taxon>Desulfurococcaceae</taxon>
        <taxon>Ignisphaera</taxon>
    </lineage>
</organism>
<protein>
    <submittedName>
        <fullName evidence="1">Uncharacterized protein</fullName>
    </submittedName>
</protein>
<accession>A0A7C4D0Z9</accession>
<dbReference type="AlphaFoldDB" id="A0A7C4D0Z9"/>
<gene>
    <name evidence="1" type="ORF">ENU31_04165</name>
</gene>